<reference evidence="1" key="1">
    <citation type="submission" date="2018-06" db="EMBL/GenBank/DDBJ databases">
        <authorList>
            <person name="Zhirakovskaya E."/>
        </authorList>
    </citation>
    <scope>NUCLEOTIDE SEQUENCE</scope>
</reference>
<gene>
    <name evidence="1" type="ORF">MNBD_CHLOROFLEXI01-5136</name>
</gene>
<protein>
    <recommendedName>
        <fullName evidence="2">Addiction module antidote protein</fullName>
    </recommendedName>
</protein>
<dbReference type="GO" id="GO:0003677">
    <property type="term" value="F:DNA binding"/>
    <property type="evidence" value="ECO:0007669"/>
    <property type="project" value="InterPro"/>
</dbReference>
<dbReference type="PANTHER" id="PTHR40275">
    <property type="entry name" value="SSL7038 PROTEIN"/>
    <property type="match status" value="1"/>
</dbReference>
<accession>A0A3B0V0P3</accession>
<dbReference type="PANTHER" id="PTHR40275:SF1">
    <property type="entry name" value="SSL7038 PROTEIN"/>
    <property type="match status" value="1"/>
</dbReference>
<dbReference type="EMBL" id="UOEU01000538">
    <property type="protein sequence ID" value="VAW34460.1"/>
    <property type="molecule type" value="Genomic_DNA"/>
</dbReference>
<proteinExistence type="predicted"/>
<dbReference type="SUPFAM" id="SSF47413">
    <property type="entry name" value="lambda repressor-like DNA-binding domains"/>
    <property type="match status" value="1"/>
</dbReference>
<evidence type="ECO:0008006" key="2">
    <source>
        <dbReference type="Google" id="ProtNLM"/>
    </source>
</evidence>
<dbReference type="InterPro" id="IPR010982">
    <property type="entry name" value="Lambda_DNA-bd_dom_sf"/>
</dbReference>
<organism evidence="1">
    <name type="scientific">hydrothermal vent metagenome</name>
    <dbReference type="NCBI Taxonomy" id="652676"/>
    <lineage>
        <taxon>unclassified sequences</taxon>
        <taxon>metagenomes</taxon>
        <taxon>ecological metagenomes</taxon>
    </lineage>
</organism>
<dbReference type="AlphaFoldDB" id="A0A3B0V0P3"/>
<dbReference type="NCBIfam" id="TIGR02684">
    <property type="entry name" value="dnstrm_HI1420"/>
    <property type="match status" value="1"/>
</dbReference>
<evidence type="ECO:0000313" key="1">
    <source>
        <dbReference type="EMBL" id="VAW34460.1"/>
    </source>
</evidence>
<dbReference type="InterPro" id="IPR014057">
    <property type="entry name" value="HI1420"/>
</dbReference>
<name>A0A3B0V0P3_9ZZZZ</name>
<dbReference type="Pfam" id="PF21716">
    <property type="entry name" value="dnstrm_HI1420"/>
    <property type="match status" value="1"/>
</dbReference>
<sequence length="98" mass="10875">MNKVTVKYEAGLKEALMDTDEAAAYLDAALEENDQEVFLLALRDIAEARGFSQVAQDTLLNRENLYRMLSSKGNPQLSSLMTLLRSIGLRLAVEVEPS</sequence>